<comment type="subcellular location">
    <subcellularLocation>
        <location evidence="1">Secreted</location>
    </subcellularLocation>
</comment>
<feature type="chain" id="PRO_5039315602" description="C1q domain-containing protein" evidence="4">
    <location>
        <begin position="20"/>
        <end position="304"/>
    </location>
</feature>
<dbReference type="EMBL" id="JAIWYP010000009">
    <property type="protein sequence ID" value="KAH3773628.1"/>
    <property type="molecule type" value="Genomic_DNA"/>
</dbReference>
<evidence type="ECO:0000259" key="5">
    <source>
        <dbReference type="PROSITE" id="PS50871"/>
    </source>
</evidence>
<dbReference type="Gene3D" id="2.60.120.40">
    <property type="match status" value="1"/>
</dbReference>
<sequence>MKLAIIYFLYVVLFSGIRTQENIHTSARISETTPEATSKQDHSHIRKLEEIVERLQETLNNQWEIIKSQREKEKEQSEKYEKLIKLYNIHNERLKQHEEVLKSQSLTIAILKSQHAHRYTVDMQTHPNRTLNLNSTVDIKDSSSDQMAANQDRKKPLPADINQGHAKAIRTVPSTIAFTAIKHTAQTDIGINQNILFDQVLLNDGGGFHVQHGIFIAPVSDYYLFSTSILKMPIPNTSHFGLMHNGNVITFAHSYENMWDQGSTTVVLKVEAGDEIWISNRDIAGRAVQGFAYSSFTGVLLRQI</sequence>
<dbReference type="SUPFAM" id="SSF49842">
    <property type="entry name" value="TNF-like"/>
    <property type="match status" value="1"/>
</dbReference>
<gene>
    <name evidence="6" type="ORF">DPMN_174991</name>
</gene>
<feature type="domain" description="C1q" evidence="5">
    <location>
        <begin position="171"/>
        <end position="304"/>
    </location>
</feature>
<evidence type="ECO:0000256" key="3">
    <source>
        <dbReference type="ARBA" id="ARBA00022729"/>
    </source>
</evidence>
<dbReference type="InterPro" id="IPR050822">
    <property type="entry name" value="Cerebellin_Synaptic_Org"/>
</dbReference>
<evidence type="ECO:0000256" key="4">
    <source>
        <dbReference type="SAM" id="SignalP"/>
    </source>
</evidence>
<reference evidence="6" key="2">
    <citation type="submission" date="2020-11" db="EMBL/GenBank/DDBJ databases">
        <authorList>
            <person name="McCartney M.A."/>
            <person name="Auch B."/>
            <person name="Kono T."/>
            <person name="Mallez S."/>
            <person name="Becker A."/>
            <person name="Gohl D.M."/>
            <person name="Silverstein K.A.T."/>
            <person name="Koren S."/>
            <person name="Bechman K.B."/>
            <person name="Herman A."/>
            <person name="Abrahante J.E."/>
            <person name="Garbe J."/>
        </authorList>
    </citation>
    <scope>NUCLEOTIDE SEQUENCE</scope>
    <source>
        <strain evidence="6">Duluth1</strain>
        <tissue evidence="6">Whole animal</tissue>
    </source>
</reference>
<keyword evidence="7" id="KW-1185">Reference proteome</keyword>
<keyword evidence="3 4" id="KW-0732">Signal</keyword>
<evidence type="ECO:0000313" key="7">
    <source>
        <dbReference type="Proteomes" id="UP000828390"/>
    </source>
</evidence>
<name>A0A9D4IJ47_DREPO</name>
<evidence type="ECO:0000256" key="1">
    <source>
        <dbReference type="ARBA" id="ARBA00004613"/>
    </source>
</evidence>
<dbReference type="OrthoDB" id="6154955at2759"/>
<feature type="signal peptide" evidence="4">
    <location>
        <begin position="1"/>
        <end position="19"/>
    </location>
</feature>
<dbReference type="InterPro" id="IPR001073">
    <property type="entry name" value="C1q_dom"/>
</dbReference>
<accession>A0A9D4IJ47</accession>
<dbReference type="PRINTS" id="PR00007">
    <property type="entry name" value="COMPLEMNTC1Q"/>
</dbReference>
<dbReference type="AlphaFoldDB" id="A0A9D4IJ47"/>
<keyword evidence="2" id="KW-0964">Secreted</keyword>
<protein>
    <recommendedName>
        <fullName evidence="5">C1q domain-containing protein</fullName>
    </recommendedName>
</protein>
<comment type="caution">
    <text evidence="6">The sequence shown here is derived from an EMBL/GenBank/DDBJ whole genome shotgun (WGS) entry which is preliminary data.</text>
</comment>
<dbReference type="PANTHER" id="PTHR22923:SF116">
    <property type="entry name" value="C1Q DOMAIN-CONTAINING PROTEIN"/>
    <property type="match status" value="1"/>
</dbReference>
<dbReference type="Pfam" id="PF00386">
    <property type="entry name" value="C1q"/>
    <property type="match status" value="1"/>
</dbReference>
<organism evidence="6 7">
    <name type="scientific">Dreissena polymorpha</name>
    <name type="common">Zebra mussel</name>
    <name type="synonym">Mytilus polymorpha</name>
    <dbReference type="NCBI Taxonomy" id="45954"/>
    <lineage>
        <taxon>Eukaryota</taxon>
        <taxon>Metazoa</taxon>
        <taxon>Spiralia</taxon>
        <taxon>Lophotrochozoa</taxon>
        <taxon>Mollusca</taxon>
        <taxon>Bivalvia</taxon>
        <taxon>Autobranchia</taxon>
        <taxon>Heteroconchia</taxon>
        <taxon>Euheterodonta</taxon>
        <taxon>Imparidentia</taxon>
        <taxon>Neoheterodontei</taxon>
        <taxon>Myida</taxon>
        <taxon>Dreissenoidea</taxon>
        <taxon>Dreissenidae</taxon>
        <taxon>Dreissena</taxon>
    </lineage>
</organism>
<dbReference type="SMART" id="SM00110">
    <property type="entry name" value="C1Q"/>
    <property type="match status" value="1"/>
</dbReference>
<evidence type="ECO:0000313" key="6">
    <source>
        <dbReference type="EMBL" id="KAH3773628.1"/>
    </source>
</evidence>
<dbReference type="PANTHER" id="PTHR22923">
    <property type="entry name" value="CEREBELLIN-RELATED"/>
    <property type="match status" value="1"/>
</dbReference>
<dbReference type="PROSITE" id="PS50871">
    <property type="entry name" value="C1Q"/>
    <property type="match status" value="1"/>
</dbReference>
<reference evidence="6" key="1">
    <citation type="journal article" date="2019" name="bioRxiv">
        <title>The Genome of the Zebra Mussel, Dreissena polymorpha: A Resource for Invasive Species Research.</title>
        <authorList>
            <person name="McCartney M.A."/>
            <person name="Auch B."/>
            <person name="Kono T."/>
            <person name="Mallez S."/>
            <person name="Zhang Y."/>
            <person name="Obille A."/>
            <person name="Becker A."/>
            <person name="Abrahante J.E."/>
            <person name="Garbe J."/>
            <person name="Badalamenti J.P."/>
            <person name="Herman A."/>
            <person name="Mangelson H."/>
            <person name="Liachko I."/>
            <person name="Sullivan S."/>
            <person name="Sone E.D."/>
            <person name="Koren S."/>
            <person name="Silverstein K.A.T."/>
            <person name="Beckman K.B."/>
            <person name="Gohl D.M."/>
        </authorList>
    </citation>
    <scope>NUCLEOTIDE SEQUENCE</scope>
    <source>
        <strain evidence="6">Duluth1</strain>
        <tissue evidence="6">Whole animal</tissue>
    </source>
</reference>
<dbReference type="Proteomes" id="UP000828390">
    <property type="component" value="Unassembled WGS sequence"/>
</dbReference>
<proteinExistence type="predicted"/>
<dbReference type="GO" id="GO:0005576">
    <property type="term" value="C:extracellular region"/>
    <property type="evidence" value="ECO:0007669"/>
    <property type="project" value="UniProtKB-SubCell"/>
</dbReference>
<evidence type="ECO:0000256" key="2">
    <source>
        <dbReference type="ARBA" id="ARBA00022525"/>
    </source>
</evidence>
<dbReference type="InterPro" id="IPR008983">
    <property type="entry name" value="Tumour_necrosis_fac-like_dom"/>
</dbReference>